<dbReference type="EMBL" id="CP009110">
    <property type="protein sequence ID" value="AIJ24412.1"/>
    <property type="molecule type" value="Genomic_DNA"/>
</dbReference>
<dbReference type="eggNOG" id="COG1064">
    <property type="taxonomic scope" value="Bacteria"/>
</dbReference>
<dbReference type="Pfam" id="PF00107">
    <property type="entry name" value="ADH_zinc_N"/>
    <property type="match status" value="1"/>
</dbReference>
<evidence type="ECO:0000313" key="11">
    <source>
        <dbReference type="EMBL" id="AIJ24412.1"/>
    </source>
</evidence>
<dbReference type="EC" id="1.1.1.1" evidence="3"/>
<evidence type="ECO:0000313" key="12">
    <source>
        <dbReference type="Proteomes" id="UP000062973"/>
    </source>
</evidence>
<dbReference type="GO" id="GO:0008270">
    <property type="term" value="F:zinc ion binding"/>
    <property type="evidence" value="ECO:0007669"/>
    <property type="project" value="InterPro"/>
</dbReference>
<dbReference type="Pfam" id="PF08240">
    <property type="entry name" value="ADH_N"/>
    <property type="match status" value="1"/>
</dbReference>
<dbReference type="SMART" id="SM00829">
    <property type="entry name" value="PKS_ER"/>
    <property type="match status" value="1"/>
</dbReference>
<dbReference type="PANTHER" id="PTHR42940">
    <property type="entry name" value="ALCOHOL DEHYDROGENASE 1-RELATED"/>
    <property type="match status" value="1"/>
</dbReference>
<sequence length="341" mass="35884">MKAVRLHAYHQQPVIEDVPEPQAKEPFDVVVKIGGAGVCRTDLHIIEEQWAEKSGVTLPYTIGHENAGWVHEIGRGVTNVAVGDTVILHPTPTCGLCHACRAGNDMHCENSVFPGIDSDGGMAEYLLTSARACIKLDPSTQPADVAALADAGITAYHAVRKAVPRLYPGTVCVVNGAGGLGHIGIQSLRALTAATVVVVDRNAEALELAAELGADHTVQADGKQVDAVLDLTGGNGAEVVLDFVAEQGAQQDAFAMTRRDGSHFVIGYGSNIDIPTIDIISTERNVIGNLVGTYNDLVELMVLAQAGKVTLHTKKYPLDAALDALADLDAGRVRGRAILTP</sequence>
<comment type="catalytic activity">
    <reaction evidence="7">
        <text>a secondary alcohol + NAD(+) = a ketone + NADH + H(+)</text>
        <dbReference type="Rhea" id="RHEA:10740"/>
        <dbReference type="ChEBI" id="CHEBI:15378"/>
        <dbReference type="ChEBI" id="CHEBI:17087"/>
        <dbReference type="ChEBI" id="CHEBI:35681"/>
        <dbReference type="ChEBI" id="CHEBI:57540"/>
        <dbReference type="ChEBI" id="CHEBI:57945"/>
        <dbReference type="EC" id="1.1.1.1"/>
    </reaction>
</comment>
<dbReference type="PROSITE" id="PS00059">
    <property type="entry name" value="ADH_ZINC"/>
    <property type="match status" value="1"/>
</dbReference>
<dbReference type="AlphaFoldDB" id="A0A076N352"/>
<comment type="similarity">
    <text evidence="2 9">Belongs to the zinc-containing alcohol dehydrogenase family.</text>
</comment>
<evidence type="ECO:0000256" key="4">
    <source>
        <dbReference type="ARBA" id="ARBA00022723"/>
    </source>
</evidence>
<evidence type="ECO:0000256" key="7">
    <source>
        <dbReference type="ARBA" id="ARBA00049164"/>
    </source>
</evidence>
<dbReference type="CDD" id="cd05284">
    <property type="entry name" value="arabinose_DH_like"/>
    <property type="match status" value="1"/>
</dbReference>
<evidence type="ECO:0000256" key="5">
    <source>
        <dbReference type="ARBA" id="ARBA00022833"/>
    </source>
</evidence>
<name>A0A076N352_AMYME</name>
<dbReference type="GO" id="GO:0004022">
    <property type="term" value="F:alcohol dehydrogenase (NAD+) activity"/>
    <property type="evidence" value="ECO:0007669"/>
    <property type="project" value="UniProtKB-EC"/>
</dbReference>
<comment type="cofactor">
    <cofactor evidence="1 9">
        <name>Zn(2+)</name>
        <dbReference type="ChEBI" id="CHEBI:29105"/>
    </cofactor>
</comment>
<dbReference type="InterPro" id="IPR013154">
    <property type="entry name" value="ADH-like_N"/>
</dbReference>
<keyword evidence="12" id="KW-1185">Reference proteome</keyword>
<keyword evidence="5 9" id="KW-0862">Zinc</keyword>
<dbReference type="HOGENOM" id="CLU_026673_11_2_11"/>
<dbReference type="KEGG" id="amq:AMETH_4320"/>
<feature type="domain" description="Enoyl reductase (ER)" evidence="10">
    <location>
        <begin position="8"/>
        <end position="339"/>
    </location>
</feature>
<dbReference type="PATRIC" id="fig|1068978.7.peg.4625"/>
<dbReference type="InterPro" id="IPR011032">
    <property type="entry name" value="GroES-like_sf"/>
</dbReference>
<evidence type="ECO:0000256" key="9">
    <source>
        <dbReference type="RuleBase" id="RU361277"/>
    </source>
</evidence>
<dbReference type="InterPro" id="IPR020843">
    <property type="entry name" value="ER"/>
</dbReference>
<dbReference type="Proteomes" id="UP000062973">
    <property type="component" value="Chromosome"/>
</dbReference>
<keyword evidence="4 9" id="KW-0479">Metal-binding</keyword>
<dbReference type="STRING" id="1068978.AMETH_4320"/>
<comment type="catalytic activity">
    <reaction evidence="8">
        <text>a primary alcohol + NAD(+) = an aldehyde + NADH + H(+)</text>
        <dbReference type="Rhea" id="RHEA:10736"/>
        <dbReference type="ChEBI" id="CHEBI:15378"/>
        <dbReference type="ChEBI" id="CHEBI:15734"/>
        <dbReference type="ChEBI" id="CHEBI:17478"/>
        <dbReference type="ChEBI" id="CHEBI:57540"/>
        <dbReference type="ChEBI" id="CHEBI:57945"/>
        <dbReference type="EC" id="1.1.1.1"/>
    </reaction>
</comment>
<evidence type="ECO:0000259" key="10">
    <source>
        <dbReference type="SMART" id="SM00829"/>
    </source>
</evidence>
<dbReference type="Gene3D" id="3.90.180.10">
    <property type="entry name" value="Medium-chain alcohol dehydrogenases, catalytic domain"/>
    <property type="match status" value="1"/>
</dbReference>
<dbReference type="SUPFAM" id="SSF51735">
    <property type="entry name" value="NAD(P)-binding Rossmann-fold domains"/>
    <property type="match status" value="1"/>
</dbReference>
<dbReference type="InterPro" id="IPR013149">
    <property type="entry name" value="ADH-like_C"/>
</dbReference>
<accession>A0A076N352</accession>
<dbReference type="InterPro" id="IPR036291">
    <property type="entry name" value="NAD(P)-bd_dom_sf"/>
</dbReference>
<evidence type="ECO:0000256" key="3">
    <source>
        <dbReference type="ARBA" id="ARBA00013190"/>
    </source>
</evidence>
<evidence type="ECO:0000256" key="2">
    <source>
        <dbReference type="ARBA" id="ARBA00008072"/>
    </source>
</evidence>
<dbReference type="Gene3D" id="3.40.50.720">
    <property type="entry name" value="NAD(P)-binding Rossmann-like Domain"/>
    <property type="match status" value="1"/>
</dbReference>
<dbReference type="PANTHER" id="PTHR42940:SF8">
    <property type="entry name" value="VACUOLAR PROTEIN SORTING-ASSOCIATED PROTEIN 11"/>
    <property type="match status" value="1"/>
</dbReference>
<dbReference type="RefSeq" id="WP_017983245.1">
    <property type="nucleotide sequence ID" value="NZ_AQUL01000001.1"/>
</dbReference>
<dbReference type="OrthoDB" id="334894at2"/>
<evidence type="ECO:0000256" key="8">
    <source>
        <dbReference type="ARBA" id="ARBA00049243"/>
    </source>
</evidence>
<reference evidence="11 12" key="1">
    <citation type="submission" date="2014-07" db="EMBL/GenBank/DDBJ databases">
        <title>Whole Genome Sequence of the Amycolatopsis methanolica 239.</title>
        <authorList>
            <person name="Tang B."/>
        </authorList>
    </citation>
    <scope>NUCLEOTIDE SEQUENCE [LARGE SCALE GENOMIC DNA]</scope>
    <source>
        <strain evidence="11 12">239</strain>
    </source>
</reference>
<protein>
    <recommendedName>
        <fullName evidence="3">alcohol dehydrogenase</fullName>
        <ecNumber evidence="3">1.1.1.1</ecNumber>
    </recommendedName>
</protein>
<evidence type="ECO:0000256" key="1">
    <source>
        <dbReference type="ARBA" id="ARBA00001947"/>
    </source>
</evidence>
<organism evidence="11 12">
    <name type="scientific">Amycolatopsis methanolica 239</name>
    <dbReference type="NCBI Taxonomy" id="1068978"/>
    <lineage>
        <taxon>Bacteria</taxon>
        <taxon>Bacillati</taxon>
        <taxon>Actinomycetota</taxon>
        <taxon>Actinomycetes</taxon>
        <taxon>Pseudonocardiales</taxon>
        <taxon>Pseudonocardiaceae</taxon>
        <taxon>Amycolatopsis</taxon>
        <taxon>Amycolatopsis methanolica group</taxon>
    </lineage>
</organism>
<keyword evidence="6" id="KW-0560">Oxidoreductase</keyword>
<proteinExistence type="inferred from homology"/>
<dbReference type="SUPFAM" id="SSF50129">
    <property type="entry name" value="GroES-like"/>
    <property type="match status" value="1"/>
</dbReference>
<dbReference type="InterPro" id="IPR002328">
    <property type="entry name" value="ADH_Zn_CS"/>
</dbReference>
<gene>
    <name evidence="11" type="primary">adh</name>
    <name evidence="11" type="ORF">AMETH_4320</name>
</gene>
<evidence type="ECO:0000256" key="6">
    <source>
        <dbReference type="ARBA" id="ARBA00023002"/>
    </source>
</evidence>